<reference evidence="1" key="1">
    <citation type="submission" date="2023-10" db="EMBL/GenBank/DDBJ databases">
        <authorList>
            <person name="Rodriguez Cubillos JULIANA M."/>
            <person name="De Vega J."/>
        </authorList>
    </citation>
    <scope>NUCLEOTIDE SEQUENCE</scope>
</reference>
<keyword evidence="2" id="KW-1185">Reference proteome</keyword>
<organism evidence="1 2">
    <name type="scientific">Trifolium pratense</name>
    <name type="common">Red clover</name>
    <dbReference type="NCBI Taxonomy" id="57577"/>
    <lineage>
        <taxon>Eukaryota</taxon>
        <taxon>Viridiplantae</taxon>
        <taxon>Streptophyta</taxon>
        <taxon>Embryophyta</taxon>
        <taxon>Tracheophyta</taxon>
        <taxon>Spermatophyta</taxon>
        <taxon>Magnoliopsida</taxon>
        <taxon>eudicotyledons</taxon>
        <taxon>Gunneridae</taxon>
        <taxon>Pentapetalae</taxon>
        <taxon>rosids</taxon>
        <taxon>fabids</taxon>
        <taxon>Fabales</taxon>
        <taxon>Fabaceae</taxon>
        <taxon>Papilionoideae</taxon>
        <taxon>50 kb inversion clade</taxon>
        <taxon>NPAAA clade</taxon>
        <taxon>Hologalegina</taxon>
        <taxon>IRL clade</taxon>
        <taxon>Trifolieae</taxon>
        <taxon>Trifolium</taxon>
    </lineage>
</organism>
<protein>
    <submittedName>
        <fullName evidence="1">Uncharacterized protein</fullName>
    </submittedName>
</protein>
<sequence>MAEKHFSPYQGVQKTVNPSLGIFELKDTSKLDDDFIGLTPVTTIAGLKACSAEKTFAIFATVKFIVDGNWWYLSRGCHQKVYPDTRMYFCTRCNKHVINVYPRYIIKIRVIDSTDEANFVILDRAAANLFNRSCNDMIEDLQMGNNPTDIPKEIGDMVQTSYIFMVQTSIGASSVLEKSFTVKKIASNPALVPNFKAKYEDSVIKNIANTDEIVVIDEDENVIVDDGVTPICDSSAVEAGDGDLENNVDLLKDNVLFTHAKRTYAANNTN</sequence>
<accession>A0ACB0IW23</accession>
<dbReference type="EMBL" id="CASHSV030000002">
    <property type="protein sequence ID" value="CAJ2636221.1"/>
    <property type="molecule type" value="Genomic_DNA"/>
</dbReference>
<dbReference type="Proteomes" id="UP001177021">
    <property type="component" value="Unassembled WGS sequence"/>
</dbReference>
<comment type="caution">
    <text evidence="1">The sequence shown here is derived from an EMBL/GenBank/DDBJ whole genome shotgun (WGS) entry which is preliminary data.</text>
</comment>
<evidence type="ECO:0000313" key="1">
    <source>
        <dbReference type="EMBL" id="CAJ2636221.1"/>
    </source>
</evidence>
<gene>
    <name evidence="1" type="ORF">MILVUS5_LOCUS6748</name>
</gene>
<evidence type="ECO:0000313" key="2">
    <source>
        <dbReference type="Proteomes" id="UP001177021"/>
    </source>
</evidence>
<name>A0ACB0IW23_TRIPR</name>
<proteinExistence type="predicted"/>